<organism evidence="1 2">
    <name type="scientific">Chrysodeixis includens</name>
    <name type="common">Soybean looper</name>
    <name type="synonym">Pseudoplusia includens</name>
    <dbReference type="NCBI Taxonomy" id="689277"/>
    <lineage>
        <taxon>Eukaryota</taxon>
        <taxon>Metazoa</taxon>
        <taxon>Ecdysozoa</taxon>
        <taxon>Arthropoda</taxon>
        <taxon>Hexapoda</taxon>
        <taxon>Insecta</taxon>
        <taxon>Pterygota</taxon>
        <taxon>Neoptera</taxon>
        <taxon>Endopterygota</taxon>
        <taxon>Lepidoptera</taxon>
        <taxon>Glossata</taxon>
        <taxon>Ditrysia</taxon>
        <taxon>Noctuoidea</taxon>
        <taxon>Noctuidae</taxon>
        <taxon>Plusiinae</taxon>
        <taxon>Chrysodeixis</taxon>
    </lineage>
</organism>
<evidence type="ECO:0000313" key="2">
    <source>
        <dbReference type="Proteomes" id="UP001154114"/>
    </source>
</evidence>
<proteinExistence type="predicted"/>
<keyword evidence="2" id="KW-1185">Reference proteome</keyword>
<dbReference type="EMBL" id="LR824012">
    <property type="protein sequence ID" value="CAD0198582.1"/>
    <property type="molecule type" value="Genomic_DNA"/>
</dbReference>
<dbReference type="Proteomes" id="UP001154114">
    <property type="component" value="Chromosome 9"/>
</dbReference>
<gene>
    <name evidence="1" type="ORF">CINC_LOCUS12854</name>
</gene>
<reference evidence="1" key="1">
    <citation type="submission" date="2021-12" db="EMBL/GenBank/DDBJ databases">
        <authorList>
            <person name="King R."/>
        </authorList>
    </citation>
    <scope>NUCLEOTIDE SEQUENCE</scope>
</reference>
<evidence type="ECO:0000313" key="1">
    <source>
        <dbReference type="EMBL" id="CAD0198582.1"/>
    </source>
</evidence>
<sequence>MARLHLTRERLVSRACDEDVLLSQVAEVQENTQLDNRREYLHAWHWSPRCRRTRSSTTGVSTYMPGTGEVPAMARLHLTRERLVSRACDEDVLLSQVAEVQENTQLDNRRVSTYMPGTGEVPAMARLHLTRERLVSRACDEDVLLSQVAEVQENTQLDNRREYLHAWHW</sequence>
<accession>A0A9N8PZV8</accession>
<dbReference type="AlphaFoldDB" id="A0A9N8PZV8"/>
<name>A0A9N8PZV8_CHRIL</name>
<protein>
    <submittedName>
        <fullName evidence="1">Uncharacterized protein</fullName>
    </submittedName>
</protein>